<sequence>MLRLYVGKQKIIQQLPWHGHFHSDEEFQNKLNNHPRLFQLYKHHDCQLFHQR</sequence>
<accession>A0A914NS91</accession>
<evidence type="ECO:0000313" key="2">
    <source>
        <dbReference type="WBParaSite" id="Minc3s07239g40890"/>
    </source>
</evidence>
<organism evidence="1 2">
    <name type="scientific">Meloidogyne incognita</name>
    <name type="common">Southern root-knot nematode worm</name>
    <name type="synonym">Oxyuris incognita</name>
    <dbReference type="NCBI Taxonomy" id="6306"/>
    <lineage>
        <taxon>Eukaryota</taxon>
        <taxon>Metazoa</taxon>
        <taxon>Ecdysozoa</taxon>
        <taxon>Nematoda</taxon>
        <taxon>Chromadorea</taxon>
        <taxon>Rhabditida</taxon>
        <taxon>Tylenchina</taxon>
        <taxon>Tylenchomorpha</taxon>
        <taxon>Tylenchoidea</taxon>
        <taxon>Meloidogynidae</taxon>
        <taxon>Meloidogyninae</taxon>
        <taxon>Meloidogyne</taxon>
        <taxon>Meloidogyne incognita group</taxon>
    </lineage>
</organism>
<keyword evidence="1" id="KW-1185">Reference proteome</keyword>
<reference evidence="2" key="1">
    <citation type="submission" date="2022-11" db="UniProtKB">
        <authorList>
            <consortium name="WormBaseParasite"/>
        </authorList>
    </citation>
    <scope>IDENTIFICATION</scope>
</reference>
<name>A0A914NS91_MELIC</name>
<evidence type="ECO:0000313" key="1">
    <source>
        <dbReference type="Proteomes" id="UP000887563"/>
    </source>
</evidence>
<proteinExistence type="predicted"/>
<dbReference type="Proteomes" id="UP000887563">
    <property type="component" value="Unplaced"/>
</dbReference>
<protein>
    <submittedName>
        <fullName evidence="2">Uncharacterized protein</fullName>
    </submittedName>
</protein>
<dbReference type="AlphaFoldDB" id="A0A914NS91"/>
<dbReference type="WBParaSite" id="Minc3s07239g40890">
    <property type="protein sequence ID" value="Minc3s07239g40890"/>
    <property type="gene ID" value="Minc3s07239g40890"/>
</dbReference>